<dbReference type="CDD" id="cd02022">
    <property type="entry name" value="DPCK"/>
    <property type="match status" value="1"/>
</dbReference>
<dbReference type="InterPro" id="IPR001977">
    <property type="entry name" value="Depp_CoAkinase"/>
</dbReference>
<dbReference type="Pfam" id="PF01121">
    <property type="entry name" value="CoaE"/>
    <property type="match status" value="1"/>
</dbReference>
<evidence type="ECO:0000313" key="4">
    <source>
        <dbReference type="EMBL" id="VVT45678.1"/>
    </source>
</evidence>
<name>A0A5E8B8T4_9ASCO</name>
<dbReference type="OrthoDB" id="247245at2759"/>
<comment type="similarity">
    <text evidence="1">Belongs to the CoaE family.</text>
</comment>
<dbReference type="FunFam" id="3.40.50.300:FF:000485">
    <property type="entry name" value="Dephospho-CoA kinase CAB5"/>
    <property type="match status" value="1"/>
</dbReference>
<evidence type="ECO:0000256" key="1">
    <source>
        <dbReference type="ARBA" id="ARBA00009018"/>
    </source>
</evidence>
<sequence length="233" mass="25754">MIILGLTGGIATGKSTVSKRLREHHKLTIVDADVIARQVVEPGTPAYKAIINHFGASVTLPDGKGLDRPALGRLVFGNEPNRQFLNSVVHPAVRREMLRQVALAYMRGCDIVVLDVPLLYESKLDRFCSSSVVVSCAEDTQLTRLLARDPHLSEDDARKRIASQMSMSEKEARAQHVIDNNGTLEELYDQIDALINKVRPNIIVNYAEWLGPPVATGLLAAAIYWFNVSRSKL</sequence>
<dbReference type="AlphaFoldDB" id="A0A5E8B8T4"/>
<dbReference type="GeneID" id="43579659"/>
<organism evidence="4 5">
    <name type="scientific">Magnusiomyces paraingens</name>
    <dbReference type="NCBI Taxonomy" id="2606893"/>
    <lineage>
        <taxon>Eukaryota</taxon>
        <taxon>Fungi</taxon>
        <taxon>Dikarya</taxon>
        <taxon>Ascomycota</taxon>
        <taxon>Saccharomycotina</taxon>
        <taxon>Dipodascomycetes</taxon>
        <taxon>Dipodascales</taxon>
        <taxon>Dipodascaceae</taxon>
        <taxon>Magnusiomyces</taxon>
    </lineage>
</organism>
<evidence type="ECO:0008006" key="6">
    <source>
        <dbReference type="Google" id="ProtNLM"/>
    </source>
</evidence>
<proteinExistence type="inferred from homology"/>
<keyword evidence="3" id="KW-0067">ATP-binding</keyword>
<gene>
    <name evidence="4" type="ORF">SAPINGB_P000836</name>
</gene>
<dbReference type="GO" id="GO:0015937">
    <property type="term" value="P:coenzyme A biosynthetic process"/>
    <property type="evidence" value="ECO:0007669"/>
    <property type="project" value="InterPro"/>
</dbReference>
<dbReference type="NCBIfam" id="TIGR00152">
    <property type="entry name" value="dephospho-CoA kinase"/>
    <property type="match status" value="1"/>
</dbReference>
<evidence type="ECO:0000256" key="3">
    <source>
        <dbReference type="ARBA" id="ARBA00022840"/>
    </source>
</evidence>
<dbReference type="HAMAP" id="MF_00376">
    <property type="entry name" value="Dephospho_CoA_kinase"/>
    <property type="match status" value="1"/>
</dbReference>
<dbReference type="PROSITE" id="PS51219">
    <property type="entry name" value="DPCK"/>
    <property type="match status" value="1"/>
</dbReference>
<dbReference type="InterPro" id="IPR027417">
    <property type="entry name" value="P-loop_NTPase"/>
</dbReference>
<keyword evidence="5" id="KW-1185">Reference proteome</keyword>
<dbReference type="RefSeq" id="XP_031851450.1">
    <property type="nucleotide sequence ID" value="XM_031995559.1"/>
</dbReference>
<dbReference type="GO" id="GO:0005524">
    <property type="term" value="F:ATP binding"/>
    <property type="evidence" value="ECO:0007669"/>
    <property type="project" value="UniProtKB-KW"/>
</dbReference>
<dbReference type="EMBL" id="CABVLU010000001">
    <property type="protein sequence ID" value="VVT45678.1"/>
    <property type="molecule type" value="Genomic_DNA"/>
</dbReference>
<dbReference type="SUPFAM" id="SSF52540">
    <property type="entry name" value="P-loop containing nucleoside triphosphate hydrolases"/>
    <property type="match status" value="1"/>
</dbReference>
<dbReference type="Proteomes" id="UP000398389">
    <property type="component" value="Unassembled WGS sequence"/>
</dbReference>
<evidence type="ECO:0000256" key="2">
    <source>
        <dbReference type="ARBA" id="ARBA00022741"/>
    </source>
</evidence>
<accession>A0A5E8B8T4</accession>
<dbReference type="GO" id="GO:0005737">
    <property type="term" value="C:cytoplasm"/>
    <property type="evidence" value="ECO:0007669"/>
    <property type="project" value="UniProtKB-ARBA"/>
</dbReference>
<reference evidence="4 5" key="1">
    <citation type="submission" date="2019-09" db="EMBL/GenBank/DDBJ databases">
        <authorList>
            <person name="Brejova B."/>
        </authorList>
    </citation>
    <scope>NUCLEOTIDE SEQUENCE [LARGE SCALE GENOMIC DNA]</scope>
</reference>
<dbReference type="Gene3D" id="3.40.50.300">
    <property type="entry name" value="P-loop containing nucleotide triphosphate hydrolases"/>
    <property type="match status" value="1"/>
</dbReference>
<dbReference type="PANTHER" id="PTHR10695:SF46">
    <property type="entry name" value="BIFUNCTIONAL COENZYME A SYNTHASE-RELATED"/>
    <property type="match status" value="1"/>
</dbReference>
<dbReference type="PANTHER" id="PTHR10695">
    <property type="entry name" value="DEPHOSPHO-COA KINASE-RELATED"/>
    <property type="match status" value="1"/>
</dbReference>
<keyword evidence="2" id="KW-0547">Nucleotide-binding</keyword>
<dbReference type="GO" id="GO:0004140">
    <property type="term" value="F:dephospho-CoA kinase activity"/>
    <property type="evidence" value="ECO:0007669"/>
    <property type="project" value="InterPro"/>
</dbReference>
<protein>
    <recommendedName>
        <fullName evidence="6">Dephospho-CoA kinase</fullName>
    </recommendedName>
</protein>
<evidence type="ECO:0000313" key="5">
    <source>
        <dbReference type="Proteomes" id="UP000398389"/>
    </source>
</evidence>